<evidence type="ECO:0000313" key="2">
    <source>
        <dbReference type="Proteomes" id="UP000276133"/>
    </source>
</evidence>
<proteinExistence type="predicted"/>
<gene>
    <name evidence="1" type="ORF">BpHYR1_043871</name>
</gene>
<dbReference type="EMBL" id="REGN01006098">
    <property type="protein sequence ID" value="RNA10872.1"/>
    <property type="molecule type" value="Genomic_DNA"/>
</dbReference>
<dbReference type="AlphaFoldDB" id="A0A3M7QI07"/>
<dbReference type="Proteomes" id="UP000276133">
    <property type="component" value="Unassembled WGS sequence"/>
</dbReference>
<evidence type="ECO:0000313" key="1">
    <source>
        <dbReference type="EMBL" id="RNA10872.1"/>
    </source>
</evidence>
<name>A0A3M7QI07_BRAPC</name>
<comment type="caution">
    <text evidence="1">The sequence shown here is derived from an EMBL/GenBank/DDBJ whole genome shotgun (WGS) entry which is preliminary data.</text>
</comment>
<reference evidence="1 2" key="1">
    <citation type="journal article" date="2018" name="Sci. Rep.">
        <title>Genomic signatures of local adaptation to the degree of environmental predictability in rotifers.</title>
        <authorList>
            <person name="Franch-Gras L."/>
            <person name="Hahn C."/>
            <person name="Garcia-Roger E.M."/>
            <person name="Carmona M.J."/>
            <person name="Serra M."/>
            <person name="Gomez A."/>
        </authorList>
    </citation>
    <scope>NUCLEOTIDE SEQUENCE [LARGE SCALE GENOMIC DNA]</scope>
    <source>
        <strain evidence="1">HYR1</strain>
    </source>
</reference>
<keyword evidence="2" id="KW-1185">Reference proteome</keyword>
<protein>
    <submittedName>
        <fullName evidence="1">Uncharacterized protein</fullName>
    </submittedName>
</protein>
<sequence>MDRYKRTLNRPKSSETVTVSALAWQLYSGQLSGQLGAKKYGQLFLQGIFKLNKISLEKEEWPLA</sequence>
<accession>A0A3M7QI07</accession>
<organism evidence="1 2">
    <name type="scientific">Brachionus plicatilis</name>
    <name type="common">Marine rotifer</name>
    <name type="synonym">Brachionus muelleri</name>
    <dbReference type="NCBI Taxonomy" id="10195"/>
    <lineage>
        <taxon>Eukaryota</taxon>
        <taxon>Metazoa</taxon>
        <taxon>Spiralia</taxon>
        <taxon>Gnathifera</taxon>
        <taxon>Rotifera</taxon>
        <taxon>Eurotatoria</taxon>
        <taxon>Monogononta</taxon>
        <taxon>Pseudotrocha</taxon>
        <taxon>Ploima</taxon>
        <taxon>Brachionidae</taxon>
        <taxon>Brachionus</taxon>
    </lineage>
</organism>